<evidence type="ECO:0000256" key="4">
    <source>
        <dbReference type="ARBA" id="ARBA00022842"/>
    </source>
</evidence>
<comment type="catalytic activity">
    <reaction evidence="8 9 10">
        <text>2-[(2R,5Z)-2-carboxy-4-methylthiazol-5(2H)-ylidene]ethyl phosphate + 4-amino-2-methyl-5-(diphosphooxymethyl)pyrimidine + 2 H(+) = thiamine phosphate + CO2 + diphosphate</text>
        <dbReference type="Rhea" id="RHEA:47844"/>
        <dbReference type="ChEBI" id="CHEBI:15378"/>
        <dbReference type="ChEBI" id="CHEBI:16526"/>
        <dbReference type="ChEBI" id="CHEBI:33019"/>
        <dbReference type="ChEBI" id="CHEBI:37575"/>
        <dbReference type="ChEBI" id="CHEBI:57841"/>
        <dbReference type="ChEBI" id="CHEBI:62899"/>
        <dbReference type="EC" id="2.5.1.3"/>
    </reaction>
</comment>
<accession>A0ABS8X3L2</accession>
<keyword evidence="15" id="KW-1185">Reference proteome</keyword>
<evidence type="ECO:0000259" key="13">
    <source>
        <dbReference type="Pfam" id="PF08543"/>
    </source>
</evidence>
<comment type="similarity">
    <text evidence="9 10">Belongs to the thiamine-phosphate synthase family.</text>
</comment>
<dbReference type="InterPro" id="IPR036206">
    <property type="entry name" value="ThiamineP_synth_sf"/>
</dbReference>
<evidence type="ECO:0000256" key="1">
    <source>
        <dbReference type="ARBA" id="ARBA00005165"/>
    </source>
</evidence>
<dbReference type="PANTHER" id="PTHR20857">
    <property type="entry name" value="THIAMINE-PHOSPHATE PYROPHOSPHORYLASE"/>
    <property type="match status" value="1"/>
</dbReference>
<dbReference type="Gene3D" id="3.40.1190.20">
    <property type="match status" value="1"/>
</dbReference>
<feature type="binding site" evidence="9">
    <location>
        <begin position="355"/>
        <end position="357"/>
    </location>
    <ligand>
        <name>2-[(2R,5Z)-2-carboxy-4-methylthiazol-5(2H)-ylidene]ethyl phosphate</name>
        <dbReference type="ChEBI" id="CHEBI:62899"/>
    </ligand>
</feature>
<evidence type="ECO:0000256" key="2">
    <source>
        <dbReference type="ARBA" id="ARBA00022679"/>
    </source>
</evidence>
<feature type="domain" description="Pyridoxamine kinase/Phosphomethylpyrimidine kinase" evidence="13">
    <location>
        <begin position="65"/>
        <end position="198"/>
    </location>
</feature>
<keyword evidence="2 9" id="KW-0808">Transferase</keyword>
<sequence length="428" mass="47775">MSTVWTNSDNEAFRRTVRGLGLELQSQQFDEDVQPGAIKINGEISSEDFQLLNHYSGPVVFDVTLSLAQHSVEKSLSEAGFSFADVLVLNTLEAEFILKRKIRTHQSMQEGAHELLTLGAQSVFILGEHLRDSSWGHDYWTNGAASFWLTQNRFSDTEYTELRSILSAAITASLALGHLLEDALIIAKMYVHRAVRRANAGVYYGGFPEEELDLPYLSSKPVYEIPTSFKPCHRLGLYPVVDRFSWVEMLLNLGVKTIQLRIKEKTKTLEEEMRRSIALAKKHHATLFINDYWEMALELNAEAVHLGQSDLDTADIEAIRKQGLLLGVSTHCYYEVARAHALCPSYIAIGPIFPTTSKEMPFTAQGIASLQRWKRTLNYPLVAIGGINIERMPDVVATGVHGIALISAITKATDPNQATLKLLSLTVE</sequence>
<organism evidence="14 15">
    <name type="scientific">Legionella resiliens</name>
    <dbReference type="NCBI Taxonomy" id="2905958"/>
    <lineage>
        <taxon>Bacteria</taxon>
        <taxon>Pseudomonadati</taxon>
        <taxon>Pseudomonadota</taxon>
        <taxon>Gammaproteobacteria</taxon>
        <taxon>Legionellales</taxon>
        <taxon>Legionellaceae</taxon>
        <taxon>Legionella</taxon>
    </lineage>
</organism>
<dbReference type="CDD" id="cd00564">
    <property type="entry name" value="TMP_TenI"/>
    <property type="match status" value="1"/>
</dbReference>
<dbReference type="EC" id="2.5.1.3" evidence="9"/>
<evidence type="ECO:0000256" key="9">
    <source>
        <dbReference type="HAMAP-Rule" id="MF_00097"/>
    </source>
</evidence>
<dbReference type="InterPro" id="IPR013749">
    <property type="entry name" value="PM/HMP-P_kinase-1"/>
</dbReference>
<evidence type="ECO:0000313" key="14">
    <source>
        <dbReference type="EMBL" id="MCE3532316.1"/>
    </source>
</evidence>
<feature type="binding site" evidence="9">
    <location>
        <position position="358"/>
    </location>
    <ligand>
        <name>4-amino-2-methyl-5-(diphosphooxymethyl)pyrimidine</name>
        <dbReference type="ChEBI" id="CHEBI:57841"/>
    </ligand>
</feature>
<feature type="binding site" evidence="9">
    <location>
        <position position="310"/>
    </location>
    <ligand>
        <name>Mg(2+)</name>
        <dbReference type="ChEBI" id="CHEBI:18420"/>
    </ligand>
</feature>
<feature type="binding site" evidence="9">
    <location>
        <begin position="259"/>
        <end position="263"/>
    </location>
    <ligand>
        <name>4-amino-2-methyl-5-(diphosphooxymethyl)pyrimidine</name>
        <dbReference type="ChEBI" id="CHEBI:57841"/>
    </ligand>
</feature>
<name>A0ABS8X3L2_9GAMM</name>
<dbReference type="GO" id="GO:0004789">
    <property type="term" value="F:thiamine-phosphate diphosphorylase activity"/>
    <property type="evidence" value="ECO:0007669"/>
    <property type="project" value="UniProtKB-EC"/>
</dbReference>
<reference evidence="14 15" key="1">
    <citation type="journal article" date="2024" name="Pathogens">
        <title>Characterization of a Novel Species of Legionella Isolated from a Healthcare Facility: Legionella resiliens sp. nov.</title>
        <authorList>
            <person name="Cristino S."/>
            <person name="Pascale M.R."/>
            <person name="Marino F."/>
            <person name="Derelitto C."/>
            <person name="Salaris S."/>
            <person name="Orsini M."/>
            <person name="Squarzoni S."/>
            <person name="Grottola A."/>
            <person name="Girolamini L."/>
        </authorList>
    </citation>
    <scope>NUCLEOTIDE SEQUENCE [LARGE SCALE GENOMIC DNA]</scope>
    <source>
        <strain evidence="14 15">8cVS16</strain>
    </source>
</reference>
<dbReference type="InterPro" id="IPR034291">
    <property type="entry name" value="TMP_synthase"/>
</dbReference>
<dbReference type="NCBIfam" id="TIGR00693">
    <property type="entry name" value="thiE"/>
    <property type="match status" value="1"/>
</dbReference>
<dbReference type="Pfam" id="PF08543">
    <property type="entry name" value="Phos_pyr_kin"/>
    <property type="match status" value="1"/>
</dbReference>
<dbReference type="PANTHER" id="PTHR20857:SF15">
    <property type="entry name" value="THIAMINE-PHOSPHATE SYNTHASE"/>
    <property type="match status" value="1"/>
</dbReference>
<evidence type="ECO:0000256" key="6">
    <source>
        <dbReference type="ARBA" id="ARBA00047334"/>
    </source>
</evidence>
<evidence type="ECO:0000256" key="10">
    <source>
        <dbReference type="RuleBase" id="RU003826"/>
    </source>
</evidence>
<dbReference type="Pfam" id="PF02581">
    <property type="entry name" value="TMP-TENI"/>
    <property type="match status" value="1"/>
</dbReference>
<dbReference type="RefSeq" id="WP_182352135.1">
    <property type="nucleotide sequence ID" value="NZ_JAJSPM010000005.1"/>
</dbReference>
<keyword evidence="4 9" id="KW-0460">Magnesium</keyword>
<proteinExistence type="inferred from homology"/>
<feature type="binding site" evidence="9">
    <location>
        <position position="386"/>
    </location>
    <ligand>
        <name>2-[(2R,5Z)-2-carboxy-4-methylthiazol-5(2H)-ylidene]ethyl phosphate</name>
        <dbReference type="ChEBI" id="CHEBI:62899"/>
    </ligand>
</feature>
<evidence type="ECO:0000256" key="5">
    <source>
        <dbReference type="ARBA" id="ARBA00022977"/>
    </source>
</evidence>
<dbReference type="EMBL" id="JAJTND010000004">
    <property type="protein sequence ID" value="MCE3532316.1"/>
    <property type="molecule type" value="Genomic_DNA"/>
</dbReference>
<evidence type="ECO:0000256" key="3">
    <source>
        <dbReference type="ARBA" id="ARBA00022723"/>
    </source>
</evidence>
<comment type="catalytic activity">
    <reaction evidence="6 9 10">
        <text>4-methyl-5-(2-phosphooxyethyl)-thiazole + 4-amino-2-methyl-5-(diphosphooxymethyl)pyrimidine + H(+) = thiamine phosphate + diphosphate</text>
        <dbReference type="Rhea" id="RHEA:22328"/>
        <dbReference type="ChEBI" id="CHEBI:15378"/>
        <dbReference type="ChEBI" id="CHEBI:33019"/>
        <dbReference type="ChEBI" id="CHEBI:37575"/>
        <dbReference type="ChEBI" id="CHEBI:57841"/>
        <dbReference type="ChEBI" id="CHEBI:58296"/>
        <dbReference type="EC" id="2.5.1.3"/>
    </reaction>
</comment>
<comment type="caution">
    <text evidence="14">The sequence shown here is derived from an EMBL/GenBank/DDBJ whole genome shotgun (WGS) entry which is preliminary data.</text>
</comment>
<keyword evidence="5 9" id="KW-0784">Thiamine biosynthesis</keyword>
<dbReference type="NCBIfam" id="NF002904">
    <property type="entry name" value="PRK03512.1"/>
    <property type="match status" value="1"/>
</dbReference>
<protein>
    <recommendedName>
        <fullName evidence="9">Thiamine-phosphate synthase</fullName>
        <shortName evidence="9">TP synthase</shortName>
        <shortName evidence="9">TPS</shortName>
        <ecNumber evidence="9">2.5.1.3</ecNumber>
    </recommendedName>
    <alternativeName>
        <fullName evidence="9">Thiamine-phosphate pyrophosphorylase</fullName>
        <shortName evidence="9">TMP pyrophosphorylase</shortName>
        <shortName evidence="9">TMP-PPase</shortName>
    </alternativeName>
</protein>
<dbReference type="InterPro" id="IPR022998">
    <property type="entry name" value="ThiamineP_synth_TenI"/>
</dbReference>
<evidence type="ECO:0000256" key="11">
    <source>
        <dbReference type="RuleBase" id="RU004253"/>
    </source>
</evidence>
<dbReference type="SUPFAM" id="SSF53613">
    <property type="entry name" value="Ribokinase-like"/>
    <property type="match status" value="1"/>
</dbReference>
<dbReference type="Gene3D" id="3.20.20.70">
    <property type="entry name" value="Aldolase class I"/>
    <property type="match status" value="1"/>
</dbReference>
<evidence type="ECO:0000256" key="8">
    <source>
        <dbReference type="ARBA" id="ARBA00047883"/>
    </source>
</evidence>
<dbReference type="InterPro" id="IPR029056">
    <property type="entry name" value="Ribokinase-like"/>
</dbReference>
<feature type="binding site" evidence="9">
    <location>
        <position position="290"/>
    </location>
    <ligand>
        <name>4-amino-2-methyl-5-(diphosphooxymethyl)pyrimidine</name>
        <dbReference type="ChEBI" id="CHEBI:57841"/>
    </ligand>
</feature>
<dbReference type="Proteomes" id="UP001320170">
    <property type="component" value="Unassembled WGS sequence"/>
</dbReference>
<comment type="cofactor">
    <cofactor evidence="9">
        <name>Mg(2+)</name>
        <dbReference type="ChEBI" id="CHEBI:18420"/>
    </cofactor>
    <text evidence="9">Binds 1 Mg(2+) ion per subunit.</text>
</comment>
<feature type="binding site" evidence="9">
    <location>
        <position position="291"/>
    </location>
    <ligand>
        <name>Mg(2+)</name>
        <dbReference type="ChEBI" id="CHEBI:18420"/>
    </ligand>
</feature>
<comment type="function">
    <text evidence="9">Condenses 4-methyl-5-(beta-hydroxyethyl)thiazole monophosphate (THZ-P) and 2-methyl-4-amino-5-hydroxymethyl pyrimidine pyrophosphate (HMP-PP) to form thiamine monophosphate (TMP).</text>
</comment>
<keyword evidence="3 9" id="KW-0479">Metal-binding</keyword>
<feature type="binding site" evidence="9">
    <location>
        <begin position="406"/>
        <end position="407"/>
    </location>
    <ligand>
        <name>2-[(2R,5Z)-2-carboxy-4-methylthiazol-5(2H)-ylidene]ethyl phosphate</name>
        <dbReference type="ChEBI" id="CHEBI:62899"/>
    </ligand>
</feature>
<evidence type="ECO:0000259" key="12">
    <source>
        <dbReference type="Pfam" id="PF02581"/>
    </source>
</evidence>
<dbReference type="HAMAP" id="MF_00097">
    <property type="entry name" value="TMP_synthase"/>
    <property type="match status" value="1"/>
</dbReference>
<feature type="binding site" evidence="9">
    <location>
        <position position="329"/>
    </location>
    <ligand>
        <name>4-amino-2-methyl-5-(diphosphooxymethyl)pyrimidine</name>
        <dbReference type="ChEBI" id="CHEBI:57841"/>
    </ligand>
</feature>
<gene>
    <name evidence="9 14" type="primary">thiE</name>
    <name evidence="14" type="ORF">LXO92_07985</name>
</gene>
<evidence type="ECO:0000256" key="7">
    <source>
        <dbReference type="ARBA" id="ARBA00047851"/>
    </source>
</evidence>
<feature type="domain" description="Thiamine phosphate synthase/TenI" evidence="12">
    <location>
        <begin position="243"/>
        <end position="409"/>
    </location>
</feature>
<comment type="catalytic activity">
    <reaction evidence="7 9 10">
        <text>2-(2-carboxy-4-methylthiazol-5-yl)ethyl phosphate + 4-amino-2-methyl-5-(diphosphooxymethyl)pyrimidine + 2 H(+) = thiamine phosphate + CO2 + diphosphate</text>
        <dbReference type="Rhea" id="RHEA:47848"/>
        <dbReference type="ChEBI" id="CHEBI:15378"/>
        <dbReference type="ChEBI" id="CHEBI:16526"/>
        <dbReference type="ChEBI" id="CHEBI:33019"/>
        <dbReference type="ChEBI" id="CHEBI:37575"/>
        <dbReference type="ChEBI" id="CHEBI:57841"/>
        <dbReference type="ChEBI" id="CHEBI:62890"/>
        <dbReference type="EC" id="2.5.1.3"/>
    </reaction>
</comment>
<dbReference type="SUPFAM" id="SSF51391">
    <property type="entry name" value="Thiamin phosphate synthase"/>
    <property type="match status" value="1"/>
</dbReference>
<dbReference type="InterPro" id="IPR013785">
    <property type="entry name" value="Aldolase_TIM"/>
</dbReference>
<evidence type="ECO:0000313" key="15">
    <source>
        <dbReference type="Proteomes" id="UP001320170"/>
    </source>
</evidence>
<comment type="pathway">
    <text evidence="1 9 11">Cofactor biosynthesis; thiamine diphosphate biosynthesis; thiamine phosphate from 4-amino-2-methyl-5-diphosphomethylpyrimidine and 4-methyl-5-(2-phosphoethyl)-thiazole: step 1/1.</text>
</comment>